<name>V8PF98_OPHHA</name>
<organism evidence="1 2">
    <name type="scientific">Ophiophagus hannah</name>
    <name type="common">King cobra</name>
    <name type="synonym">Naja hannah</name>
    <dbReference type="NCBI Taxonomy" id="8665"/>
    <lineage>
        <taxon>Eukaryota</taxon>
        <taxon>Metazoa</taxon>
        <taxon>Chordata</taxon>
        <taxon>Craniata</taxon>
        <taxon>Vertebrata</taxon>
        <taxon>Euteleostomi</taxon>
        <taxon>Lepidosauria</taxon>
        <taxon>Squamata</taxon>
        <taxon>Bifurcata</taxon>
        <taxon>Unidentata</taxon>
        <taxon>Episquamata</taxon>
        <taxon>Toxicofera</taxon>
        <taxon>Serpentes</taxon>
        <taxon>Colubroidea</taxon>
        <taxon>Elapidae</taxon>
        <taxon>Elapinae</taxon>
        <taxon>Ophiophagus</taxon>
    </lineage>
</organism>
<dbReference type="Proteomes" id="UP000018936">
    <property type="component" value="Unassembled WGS sequence"/>
</dbReference>
<gene>
    <name evidence="1" type="ORF">L345_01169</name>
</gene>
<feature type="non-terminal residue" evidence="1">
    <location>
        <position position="1"/>
    </location>
</feature>
<protein>
    <submittedName>
        <fullName evidence="1">Uncharacterized protein</fullName>
    </submittedName>
</protein>
<comment type="caution">
    <text evidence="1">The sequence shown here is derived from an EMBL/GenBank/DDBJ whole genome shotgun (WGS) entry which is preliminary data.</text>
</comment>
<evidence type="ECO:0000313" key="1">
    <source>
        <dbReference type="EMBL" id="ETE73005.1"/>
    </source>
</evidence>
<dbReference type="AlphaFoldDB" id="V8PF98"/>
<proteinExistence type="predicted"/>
<evidence type="ECO:0000313" key="2">
    <source>
        <dbReference type="Proteomes" id="UP000018936"/>
    </source>
</evidence>
<sequence>MKSPGRLESLPIFLALQAADSEVKVSPPPALLRLATQQHFVLPGSSSFRFHFSENRELKEQDVLERREFRGVDRPGVGKRKGKGRDSRARMDAIFAKEIFQRVCAAGGSLKVTEIKVRLDSGRLDSILQDKTKFILSTVLS</sequence>
<reference evidence="1 2" key="1">
    <citation type="journal article" date="2013" name="Proc. Natl. Acad. Sci. U.S.A.">
        <title>The king cobra genome reveals dynamic gene evolution and adaptation in the snake venom system.</title>
        <authorList>
            <person name="Vonk F.J."/>
            <person name="Casewell N.R."/>
            <person name="Henkel C.V."/>
            <person name="Heimberg A.M."/>
            <person name="Jansen H.J."/>
            <person name="McCleary R.J."/>
            <person name="Kerkkamp H.M."/>
            <person name="Vos R.A."/>
            <person name="Guerreiro I."/>
            <person name="Calvete J.J."/>
            <person name="Wuster W."/>
            <person name="Woods A.E."/>
            <person name="Logan J.M."/>
            <person name="Harrison R.A."/>
            <person name="Castoe T.A."/>
            <person name="de Koning A.P."/>
            <person name="Pollock D.D."/>
            <person name="Yandell M."/>
            <person name="Calderon D."/>
            <person name="Renjifo C."/>
            <person name="Currier R.B."/>
            <person name="Salgado D."/>
            <person name="Pla D."/>
            <person name="Sanz L."/>
            <person name="Hyder A.S."/>
            <person name="Ribeiro J.M."/>
            <person name="Arntzen J.W."/>
            <person name="van den Thillart G.E."/>
            <person name="Boetzer M."/>
            <person name="Pirovano W."/>
            <person name="Dirks R.P."/>
            <person name="Spaink H.P."/>
            <person name="Duboule D."/>
            <person name="McGlinn E."/>
            <person name="Kini R.M."/>
            <person name="Richardson M.K."/>
        </authorList>
    </citation>
    <scope>NUCLEOTIDE SEQUENCE</scope>
    <source>
        <tissue evidence="1">Blood</tissue>
    </source>
</reference>
<accession>V8PF98</accession>
<dbReference type="EMBL" id="AZIM01000147">
    <property type="protein sequence ID" value="ETE73005.1"/>
    <property type="molecule type" value="Genomic_DNA"/>
</dbReference>
<keyword evidence="2" id="KW-1185">Reference proteome</keyword>